<reference evidence="3 4" key="1">
    <citation type="submission" date="2018-08" db="EMBL/GenBank/DDBJ databases">
        <title>Pallidiluteibacterium maritimus gen. nov., sp. nov., isolated from coastal sediment.</title>
        <authorList>
            <person name="Zhou L.Y."/>
        </authorList>
    </citation>
    <scope>NUCLEOTIDE SEQUENCE [LARGE SCALE GENOMIC DNA]</scope>
    <source>
        <strain evidence="3 4">XSD2</strain>
    </source>
</reference>
<dbReference type="OrthoDB" id="977752at2"/>
<feature type="domain" description="LysM" evidence="2">
    <location>
        <begin position="454"/>
        <end position="499"/>
    </location>
</feature>
<protein>
    <submittedName>
        <fullName evidence="3">LysM peptidoglycan-binding domain-containing protein</fullName>
    </submittedName>
</protein>
<dbReference type="CDD" id="cd00118">
    <property type="entry name" value="LysM"/>
    <property type="match status" value="2"/>
</dbReference>
<dbReference type="Gene3D" id="3.10.350.10">
    <property type="entry name" value="LysM domain"/>
    <property type="match status" value="2"/>
</dbReference>
<name>A0A399SQH3_9BACT</name>
<dbReference type="Proteomes" id="UP000265926">
    <property type="component" value="Unassembled WGS sequence"/>
</dbReference>
<evidence type="ECO:0000313" key="4">
    <source>
        <dbReference type="Proteomes" id="UP000265926"/>
    </source>
</evidence>
<dbReference type="InterPro" id="IPR036779">
    <property type="entry name" value="LysM_dom_sf"/>
</dbReference>
<dbReference type="EMBL" id="QWGR01000018">
    <property type="protein sequence ID" value="RIJ45990.1"/>
    <property type="molecule type" value="Genomic_DNA"/>
</dbReference>
<feature type="signal peptide" evidence="1">
    <location>
        <begin position="1"/>
        <end position="27"/>
    </location>
</feature>
<dbReference type="SMART" id="SM00257">
    <property type="entry name" value="LysM"/>
    <property type="match status" value="2"/>
</dbReference>
<dbReference type="Pfam" id="PF01476">
    <property type="entry name" value="LysM"/>
    <property type="match status" value="2"/>
</dbReference>
<comment type="caution">
    <text evidence="3">The sequence shown here is derived from an EMBL/GenBank/DDBJ whole genome shotgun (WGS) entry which is preliminary data.</text>
</comment>
<dbReference type="PROSITE" id="PS51782">
    <property type="entry name" value="LYSM"/>
    <property type="match status" value="2"/>
</dbReference>
<evidence type="ECO:0000313" key="3">
    <source>
        <dbReference type="EMBL" id="RIJ45990.1"/>
    </source>
</evidence>
<dbReference type="InterPro" id="IPR023346">
    <property type="entry name" value="Lysozyme-like_dom_sf"/>
</dbReference>
<dbReference type="PANTHER" id="PTHR33734">
    <property type="entry name" value="LYSM DOMAIN-CONTAINING GPI-ANCHORED PROTEIN 2"/>
    <property type="match status" value="1"/>
</dbReference>
<feature type="chain" id="PRO_5017362607" evidence="1">
    <location>
        <begin position="28"/>
        <end position="503"/>
    </location>
</feature>
<accession>A0A399SQH3</accession>
<dbReference type="RefSeq" id="WP_119439952.1">
    <property type="nucleotide sequence ID" value="NZ_QWGR01000018.1"/>
</dbReference>
<evidence type="ECO:0000256" key="1">
    <source>
        <dbReference type="SAM" id="SignalP"/>
    </source>
</evidence>
<dbReference type="SUPFAM" id="SSF53955">
    <property type="entry name" value="Lysozyme-like"/>
    <property type="match status" value="1"/>
</dbReference>
<dbReference type="PANTHER" id="PTHR33734:SF22">
    <property type="entry name" value="MEMBRANE-BOUND LYTIC MUREIN TRANSGLYCOSYLASE D"/>
    <property type="match status" value="1"/>
</dbReference>
<dbReference type="AlphaFoldDB" id="A0A399SQH3"/>
<dbReference type="InterPro" id="IPR018392">
    <property type="entry name" value="LysM"/>
</dbReference>
<keyword evidence="4" id="KW-1185">Reference proteome</keyword>
<organism evidence="3 4">
    <name type="scientific">Maribellus luteus</name>
    <dbReference type="NCBI Taxonomy" id="2305463"/>
    <lineage>
        <taxon>Bacteria</taxon>
        <taxon>Pseudomonadati</taxon>
        <taxon>Bacteroidota</taxon>
        <taxon>Bacteroidia</taxon>
        <taxon>Marinilabiliales</taxon>
        <taxon>Prolixibacteraceae</taxon>
        <taxon>Maribellus</taxon>
    </lineage>
</organism>
<gene>
    <name evidence="3" type="ORF">D1614_20950</name>
</gene>
<sequence>MSQPCKNTVLILLLSAIFAGFSYSAQAQDSLFQVSVQNHLAELDAWSKAMIVSDSSSFNYTDSGNALSADFQNLKWTVFPDELPGFTSFYHFFDGLPLSGKQNVLRAFACYEPLLEKQIQAAGLPAELNYLPMALSMMNTAAAGNDKKAGLWQLTHFQGVLNGLEINRLVDERLKAEEATRAAVAEIKNSTQVFGTPEWGILAFLAGNTALRNALTRCGDSISVEKVLALLPAPVSQTLAAWQALAVFQNRYKSGITPVFLTIDTVWVRQKMHLQQVSQVMNIPLQSLQKLNPQFRYSIIPGDKNEALLLPGGMKENYILWQDSVFNAYDSTLFEVVAQKVEYAPAPTRQYIGEKVKDLEIEGKVKIKYTLQRGDVLGYIAEDYNVQVEDLKYWNNIYNERKIQAGQQLAIFVDENEADYYRSLQKQPSGKAGQGAATASQQKTWEIPASAHKVEHVVKSGESPYVIAKKYGGVTPEAILYWNGIDDARKIQIGQKLTIYVSE</sequence>
<keyword evidence="1" id="KW-0732">Signal</keyword>
<proteinExistence type="predicted"/>
<feature type="domain" description="LysM" evidence="2">
    <location>
        <begin position="367"/>
        <end position="411"/>
    </location>
</feature>
<dbReference type="SUPFAM" id="SSF54106">
    <property type="entry name" value="LysM domain"/>
    <property type="match status" value="2"/>
</dbReference>
<evidence type="ECO:0000259" key="2">
    <source>
        <dbReference type="PROSITE" id="PS51782"/>
    </source>
</evidence>